<organism evidence="2 3">
    <name type="scientific">Penstemon smallii</name>
    <dbReference type="NCBI Taxonomy" id="265156"/>
    <lineage>
        <taxon>Eukaryota</taxon>
        <taxon>Viridiplantae</taxon>
        <taxon>Streptophyta</taxon>
        <taxon>Embryophyta</taxon>
        <taxon>Tracheophyta</taxon>
        <taxon>Spermatophyta</taxon>
        <taxon>Magnoliopsida</taxon>
        <taxon>eudicotyledons</taxon>
        <taxon>Gunneridae</taxon>
        <taxon>Pentapetalae</taxon>
        <taxon>asterids</taxon>
        <taxon>lamiids</taxon>
        <taxon>Lamiales</taxon>
        <taxon>Plantaginaceae</taxon>
        <taxon>Cheloneae</taxon>
        <taxon>Penstemon</taxon>
    </lineage>
</organism>
<dbReference type="Proteomes" id="UP001634393">
    <property type="component" value="Unassembled WGS sequence"/>
</dbReference>
<feature type="transmembrane region" description="Helical" evidence="1">
    <location>
        <begin position="12"/>
        <end position="35"/>
    </location>
</feature>
<evidence type="ECO:0000256" key="1">
    <source>
        <dbReference type="SAM" id="Phobius"/>
    </source>
</evidence>
<dbReference type="AlphaFoldDB" id="A0ABD3T7Q8"/>
<reference evidence="2 3" key="1">
    <citation type="submission" date="2024-12" db="EMBL/GenBank/DDBJ databases">
        <title>The unique morphological basis and parallel evolutionary history of personate flowers in Penstemon.</title>
        <authorList>
            <person name="Depatie T.H."/>
            <person name="Wessinger C.A."/>
        </authorList>
    </citation>
    <scope>NUCLEOTIDE SEQUENCE [LARGE SCALE GENOMIC DNA]</scope>
    <source>
        <strain evidence="2">WTNN_2</strain>
        <tissue evidence="2">Leaf</tissue>
    </source>
</reference>
<evidence type="ECO:0000313" key="2">
    <source>
        <dbReference type="EMBL" id="KAL3832969.1"/>
    </source>
</evidence>
<gene>
    <name evidence="2" type="ORF">ACJIZ3_007705</name>
</gene>
<protein>
    <submittedName>
        <fullName evidence="2">Uncharacterized protein</fullName>
    </submittedName>
</protein>
<name>A0ABD3T7Q8_9LAMI</name>
<keyword evidence="1" id="KW-1133">Transmembrane helix</keyword>
<dbReference type="EMBL" id="JBJXBP010000004">
    <property type="protein sequence ID" value="KAL3832969.1"/>
    <property type="molecule type" value="Genomic_DNA"/>
</dbReference>
<keyword evidence="1" id="KW-0472">Membrane</keyword>
<feature type="transmembrane region" description="Helical" evidence="1">
    <location>
        <begin position="41"/>
        <end position="59"/>
    </location>
</feature>
<proteinExistence type="predicted"/>
<comment type="caution">
    <text evidence="2">The sequence shown here is derived from an EMBL/GenBank/DDBJ whole genome shotgun (WGS) entry which is preliminary data.</text>
</comment>
<sequence length="60" mass="6409">MEQIVNSDMTSVICFLTGVCSGSICTIVVVLWTAHVHRGNIGTLAVLATTFIGYLVIILL</sequence>
<evidence type="ECO:0000313" key="3">
    <source>
        <dbReference type="Proteomes" id="UP001634393"/>
    </source>
</evidence>
<accession>A0ABD3T7Q8</accession>
<keyword evidence="1" id="KW-0812">Transmembrane</keyword>
<keyword evidence="3" id="KW-1185">Reference proteome</keyword>